<reference evidence="16 17" key="1">
    <citation type="submission" date="2020-08" db="EMBL/GenBank/DDBJ databases">
        <title>Cohnella phylogeny.</title>
        <authorList>
            <person name="Dunlap C."/>
        </authorList>
    </citation>
    <scope>NUCLEOTIDE SEQUENCE [LARGE SCALE GENOMIC DNA]</scope>
    <source>
        <strain evidence="16 17">DSM 28246</strain>
    </source>
</reference>
<evidence type="ECO:0000256" key="12">
    <source>
        <dbReference type="PIRSR" id="PIRSR601287-1"/>
    </source>
</evidence>
<feature type="transmembrane region" description="Helical" evidence="13">
    <location>
        <begin position="208"/>
        <end position="226"/>
    </location>
</feature>
<evidence type="ECO:0000256" key="6">
    <source>
        <dbReference type="ARBA" id="ARBA00017290"/>
    </source>
</evidence>
<evidence type="ECO:0000256" key="3">
    <source>
        <dbReference type="ARBA" id="ARBA00010609"/>
    </source>
</evidence>
<evidence type="ECO:0000313" key="16">
    <source>
        <dbReference type="EMBL" id="MBB6669889.1"/>
    </source>
</evidence>
<dbReference type="InterPro" id="IPR002355">
    <property type="entry name" value="Cu_oxidase_Cu_BS"/>
</dbReference>
<keyword evidence="13" id="KW-0812">Transmembrane</keyword>
<dbReference type="InterPro" id="IPR045087">
    <property type="entry name" value="Cu-oxidase_fam"/>
</dbReference>
<evidence type="ECO:0000256" key="9">
    <source>
        <dbReference type="ARBA" id="ARBA00023002"/>
    </source>
</evidence>
<dbReference type="GO" id="GO:0005507">
    <property type="term" value="F:copper ion binding"/>
    <property type="evidence" value="ECO:0007669"/>
    <property type="project" value="InterPro"/>
</dbReference>
<dbReference type="GO" id="GO:0050421">
    <property type="term" value="F:nitrite reductase (NO-forming) activity"/>
    <property type="evidence" value="ECO:0007669"/>
    <property type="project" value="UniProtKB-EC"/>
</dbReference>
<accession>A0A7X0RPL0</accession>
<dbReference type="InterPro" id="IPR011706">
    <property type="entry name" value="Cu-oxidase_C"/>
</dbReference>
<comment type="cofactor">
    <cofactor evidence="2 12">
        <name>Cu(2+)</name>
        <dbReference type="ChEBI" id="CHEBI:29036"/>
    </cofactor>
</comment>
<feature type="transmembrane region" description="Helical" evidence="13">
    <location>
        <begin position="128"/>
        <end position="149"/>
    </location>
</feature>
<keyword evidence="10 12" id="KW-0186">Copper</keyword>
<feature type="transmembrane region" description="Helical" evidence="13">
    <location>
        <begin position="86"/>
        <end position="107"/>
    </location>
</feature>
<dbReference type="Pfam" id="PF07732">
    <property type="entry name" value="Cu-oxidase_3"/>
    <property type="match status" value="1"/>
</dbReference>
<feature type="binding site" description="type 1 copper site" evidence="12">
    <location>
        <position position="386"/>
    </location>
    <ligand>
        <name>Cu cation</name>
        <dbReference type="ChEBI" id="CHEBI:23378"/>
        <label>1</label>
    </ligand>
</feature>
<evidence type="ECO:0000256" key="10">
    <source>
        <dbReference type="ARBA" id="ARBA00023008"/>
    </source>
</evidence>
<evidence type="ECO:0000313" key="17">
    <source>
        <dbReference type="Proteomes" id="UP000547209"/>
    </source>
</evidence>
<feature type="transmembrane region" description="Helical" evidence="13">
    <location>
        <begin position="47"/>
        <end position="66"/>
    </location>
</feature>
<name>A0A7X0RPL0_9BACL</name>
<evidence type="ECO:0000256" key="1">
    <source>
        <dbReference type="ARBA" id="ARBA00001960"/>
    </source>
</evidence>
<feature type="binding site" description="type 1 copper site" evidence="12">
    <location>
        <position position="346"/>
    </location>
    <ligand>
        <name>Cu cation</name>
        <dbReference type="ChEBI" id="CHEBI:23378"/>
        <label>1</label>
    </ligand>
</feature>
<dbReference type="PRINTS" id="PR00695">
    <property type="entry name" value="CUNO2RDTASE"/>
</dbReference>
<dbReference type="InterPro" id="IPR008972">
    <property type="entry name" value="Cupredoxin"/>
</dbReference>
<dbReference type="EMBL" id="JACJVP010000005">
    <property type="protein sequence ID" value="MBB6669889.1"/>
    <property type="molecule type" value="Genomic_DNA"/>
</dbReference>
<organism evidence="16 17">
    <name type="scientific">Cohnella nanjingensis</name>
    <dbReference type="NCBI Taxonomy" id="1387779"/>
    <lineage>
        <taxon>Bacteria</taxon>
        <taxon>Bacillati</taxon>
        <taxon>Bacillota</taxon>
        <taxon>Bacilli</taxon>
        <taxon>Bacillales</taxon>
        <taxon>Paenibacillaceae</taxon>
        <taxon>Cohnella</taxon>
    </lineage>
</organism>
<dbReference type="SUPFAM" id="SSF49503">
    <property type="entry name" value="Cupredoxins"/>
    <property type="match status" value="3"/>
</dbReference>
<evidence type="ECO:0000256" key="8">
    <source>
        <dbReference type="ARBA" id="ARBA00022737"/>
    </source>
</evidence>
<dbReference type="Proteomes" id="UP000547209">
    <property type="component" value="Unassembled WGS sequence"/>
</dbReference>
<dbReference type="InterPro" id="IPR001287">
    <property type="entry name" value="NO2-reductase_Cu"/>
</dbReference>
<proteinExistence type="inferred from homology"/>
<keyword evidence="13" id="KW-1133">Transmembrane helix</keyword>
<evidence type="ECO:0000256" key="2">
    <source>
        <dbReference type="ARBA" id="ARBA00001973"/>
    </source>
</evidence>
<keyword evidence="7 12" id="KW-0479">Metal-binding</keyword>
<comment type="catalytic activity">
    <reaction evidence="11">
        <text>nitric oxide + Fe(III)-[cytochrome c] + H2O = Fe(II)-[cytochrome c] + nitrite + 2 H(+)</text>
        <dbReference type="Rhea" id="RHEA:15233"/>
        <dbReference type="Rhea" id="RHEA-COMP:10350"/>
        <dbReference type="Rhea" id="RHEA-COMP:14399"/>
        <dbReference type="ChEBI" id="CHEBI:15377"/>
        <dbReference type="ChEBI" id="CHEBI:15378"/>
        <dbReference type="ChEBI" id="CHEBI:16301"/>
        <dbReference type="ChEBI" id="CHEBI:16480"/>
        <dbReference type="ChEBI" id="CHEBI:29033"/>
        <dbReference type="ChEBI" id="CHEBI:29034"/>
        <dbReference type="EC" id="1.7.2.1"/>
    </reaction>
</comment>
<evidence type="ECO:0000256" key="5">
    <source>
        <dbReference type="ARBA" id="ARBA00011882"/>
    </source>
</evidence>
<dbReference type="PANTHER" id="PTHR11709:SF482">
    <property type="entry name" value="COPPER-CONTAINING NITRITE REDUCTASE"/>
    <property type="match status" value="1"/>
</dbReference>
<dbReference type="CDD" id="cd13861">
    <property type="entry name" value="CuRO_1_CumA_like"/>
    <property type="match status" value="1"/>
</dbReference>
<feature type="transmembrane region" description="Helical" evidence="13">
    <location>
        <begin position="161"/>
        <end position="181"/>
    </location>
</feature>
<feature type="domain" description="Plastocyanin-like" evidence="14">
    <location>
        <begin position="577"/>
        <end position="680"/>
    </location>
</feature>
<evidence type="ECO:0000256" key="13">
    <source>
        <dbReference type="SAM" id="Phobius"/>
    </source>
</evidence>
<protein>
    <recommendedName>
        <fullName evidence="6">Copper-containing nitrite reductase</fullName>
        <ecNumber evidence="5">1.7.2.1</ecNumber>
    </recommendedName>
</protein>
<evidence type="ECO:0000256" key="11">
    <source>
        <dbReference type="ARBA" id="ARBA00049340"/>
    </source>
</evidence>
<sequence>MMFSLWSNIEIGVLFLIALFAWRAGASAAKLRYGGSAERLRRKTRKTISWMAALIAAIGMEIWAVVEVWAHSEWILSQDRVAVHLPIVVIPALFVVGCAVPRLFWIWRESGRRTGAPLDPELFRQASHPLLVVPLRGAALCALTAIYFYLVPPVPFIPADLILPLLLLGLLIVGLSHLQWYRWRRLLNDRDAASATLPPLWKRSMRTLAVLAVAGALATGGIALNAQASRLPEHLRMDEGAMDYGGGIAFPHGAGHGEAAAATAAAGNAASLPVTRLTGDVSGTPDRRFTLTAQEAKVTLSSGKTIDAWTYNGQMPGPELRMRQGELVEVTLINRDIAEGVTIHWHGLDVPNAQDGVAGATQNAVRPGETFVYRFRAEQTGTFWYHSHQDSQEAVQRGLFGPLVVEPAGGQDAGIKDIVAITHQGAVGNDDTVRRERAAPGTQVRLRLINTDDWTIQRYTLAGAPFRVAALDGTDLNGPGELTDTHVELSTGGRADLVFLMPDHPVFLSVGGSKERGILLSADGGGEIPALPKTRAFDPLHYGQPAEVPFDEHTPFDRNFTMVLDNKFGFYDGSFTNLYTINGQVFPKTPMFMVREGERIRVKIVNRGQVDHPMHLHGHHMLVLSRNGERADGSPWWSDTLDVRQGDVYEVAFTADNPGLWMDHCHNLTHAAVGMSMHLMYEGVTTPFEMGSATFNRPE</sequence>
<dbReference type="EC" id="1.7.2.1" evidence="5"/>
<dbReference type="PANTHER" id="PTHR11709">
    <property type="entry name" value="MULTI-COPPER OXIDASE"/>
    <property type="match status" value="1"/>
</dbReference>
<comment type="similarity">
    <text evidence="3">Belongs to the multicopper oxidase family.</text>
</comment>
<dbReference type="Gene3D" id="2.60.40.420">
    <property type="entry name" value="Cupredoxins - blue copper proteins"/>
    <property type="match status" value="3"/>
</dbReference>
<feature type="domain" description="Plastocyanin-like" evidence="15">
    <location>
        <begin position="293"/>
        <end position="407"/>
    </location>
</feature>
<dbReference type="InterPro" id="IPR011707">
    <property type="entry name" value="Cu-oxidase-like_N"/>
</dbReference>
<keyword evidence="13" id="KW-0472">Membrane</keyword>
<gene>
    <name evidence="16" type="ORF">H7C19_04215</name>
</gene>
<keyword evidence="9" id="KW-0560">Oxidoreductase</keyword>
<dbReference type="PROSITE" id="PS00080">
    <property type="entry name" value="MULTICOPPER_OXIDASE2"/>
    <property type="match status" value="1"/>
</dbReference>
<dbReference type="Pfam" id="PF07731">
    <property type="entry name" value="Cu-oxidase_2"/>
    <property type="match status" value="1"/>
</dbReference>
<evidence type="ECO:0000256" key="7">
    <source>
        <dbReference type="ARBA" id="ARBA00022723"/>
    </source>
</evidence>
<keyword evidence="17" id="KW-1185">Reference proteome</keyword>
<comment type="caution">
    <text evidence="16">The sequence shown here is derived from an EMBL/GenBank/DDBJ whole genome shotgun (WGS) entry which is preliminary data.</text>
</comment>
<keyword evidence="8" id="KW-0677">Repeat</keyword>
<comment type="subunit">
    <text evidence="4">Homotrimer.</text>
</comment>
<dbReference type="CDD" id="cd04202">
    <property type="entry name" value="CuRO_D2_2dMcoN_like"/>
    <property type="match status" value="1"/>
</dbReference>
<evidence type="ECO:0000259" key="15">
    <source>
        <dbReference type="Pfam" id="PF07732"/>
    </source>
</evidence>
<evidence type="ECO:0000256" key="4">
    <source>
        <dbReference type="ARBA" id="ARBA00011233"/>
    </source>
</evidence>
<dbReference type="AlphaFoldDB" id="A0A7X0RPL0"/>
<comment type="cofactor">
    <cofactor evidence="1 12">
        <name>Cu(+)</name>
        <dbReference type="ChEBI" id="CHEBI:49552"/>
    </cofactor>
</comment>
<evidence type="ECO:0000259" key="14">
    <source>
        <dbReference type="Pfam" id="PF07731"/>
    </source>
</evidence>
<feature type="transmembrane region" description="Helical" evidence="13">
    <location>
        <begin position="6"/>
        <end position="26"/>
    </location>
</feature>